<dbReference type="RefSeq" id="WP_093215518.1">
    <property type="nucleotide sequence ID" value="NZ_FNFL01000005.1"/>
</dbReference>
<evidence type="ECO:0000313" key="3">
    <source>
        <dbReference type="EMBL" id="SDK35519.1"/>
    </source>
</evidence>
<reference evidence="3 4" key="1">
    <citation type="submission" date="2016-10" db="EMBL/GenBank/DDBJ databases">
        <authorList>
            <person name="de Groot N.N."/>
        </authorList>
    </citation>
    <scope>NUCLEOTIDE SEQUENCE [LARGE SCALE GENOMIC DNA]</scope>
    <source>
        <strain evidence="3 4">CGMCC 1.6502</strain>
    </source>
</reference>
<evidence type="ECO:0000259" key="2">
    <source>
        <dbReference type="Pfam" id="PF18902"/>
    </source>
</evidence>
<dbReference type="EMBL" id="FNFL01000005">
    <property type="protein sequence ID" value="SDK35519.1"/>
    <property type="molecule type" value="Genomic_DNA"/>
</dbReference>
<evidence type="ECO:0000313" key="4">
    <source>
        <dbReference type="Proteomes" id="UP000198694"/>
    </source>
</evidence>
<keyword evidence="4" id="KW-1185">Reference proteome</keyword>
<feature type="transmembrane region" description="Helical" evidence="1">
    <location>
        <begin position="43"/>
        <end position="62"/>
    </location>
</feature>
<accession>A0A1G9B7P5</accession>
<dbReference type="Proteomes" id="UP000198694">
    <property type="component" value="Unassembled WGS sequence"/>
</dbReference>
<keyword evidence="1" id="KW-0472">Membrane</keyword>
<sequence length="98" mass="11013">MKKLFVYLAILNLLDGVVTYIGLELRVIAEANPFMDNLYGTSPSVFLGVKLLLSVALLLFCITNKLPRSHMVKALVVTASVFYLLICMMHGFWLFEIS</sequence>
<dbReference type="InterPro" id="IPR043717">
    <property type="entry name" value="DUF5658"/>
</dbReference>
<evidence type="ECO:0000256" key="1">
    <source>
        <dbReference type="SAM" id="Phobius"/>
    </source>
</evidence>
<name>A0A1G9B7P5_9BACI</name>
<dbReference type="OrthoDB" id="2084666at2"/>
<dbReference type="Pfam" id="PF18902">
    <property type="entry name" value="DUF5658"/>
    <property type="match status" value="1"/>
</dbReference>
<gene>
    <name evidence="3" type="ORF">SAMN05216243_2859</name>
</gene>
<proteinExistence type="predicted"/>
<feature type="transmembrane region" description="Helical" evidence="1">
    <location>
        <begin position="74"/>
        <end position="95"/>
    </location>
</feature>
<keyword evidence="1" id="KW-0812">Transmembrane</keyword>
<protein>
    <recommendedName>
        <fullName evidence="2">DUF5658 domain-containing protein</fullName>
    </recommendedName>
</protein>
<feature type="domain" description="DUF5658" evidence="2">
    <location>
        <begin position="6"/>
        <end position="95"/>
    </location>
</feature>
<dbReference type="STRING" id="407036.SAMN05216243_2859"/>
<organism evidence="3 4">
    <name type="scientific">Sediminibacillus albus</name>
    <dbReference type="NCBI Taxonomy" id="407036"/>
    <lineage>
        <taxon>Bacteria</taxon>
        <taxon>Bacillati</taxon>
        <taxon>Bacillota</taxon>
        <taxon>Bacilli</taxon>
        <taxon>Bacillales</taxon>
        <taxon>Bacillaceae</taxon>
        <taxon>Sediminibacillus</taxon>
    </lineage>
</organism>
<dbReference type="AlphaFoldDB" id="A0A1G9B7P5"/>
<keyword evidence="1" id="KW-1133">Transmembrane helix</keyword>